<dbReference type="SUPFAM" id="SSF55961">
    <property type="entry name" value="Bet v1-like"/>
    <property type="match status" value="1"/>
</dbReference>
<evidence type="ECO:0000259" key="1">
    <source>
        <dbReference type="Pfam" id="PF19569"/>
    </source>
</evidence>
<dbReference type="AlphaFoldDB" id="A0A938WSL5"/>
<dbReference type="InterPro" id="IPR045736">
    <property type="entry name" value="START_2"/>
</dbReference>
<dbReference type="Pfam" id="PF19569">
    <property type="entry name" value="START_2"/>
    <property type="match status" value="1"/>
</dbReference>
<evidence type="ECO:0000313" key="3">
    <source>
        <dbReference type="Proteomes" id="UP000706891"/>
    </source>
</evidence>
<comment type="caution">
    <text evidence="2">The sequence shown here is derived from an EMBL/GenBank/DDBJ whole genome shotgun (WGS) entry which is preliminary data.</text>
</comment>
<dbReference type="InterPro" id="IPR023393">
    <property type="entry name" value="START-like_dom_sf"/>
</dbReference>
<protein>
    <recommendedName>
        <fullName evidence="1">START-like domain-containing protein</fullName>
    </recommendedName>
</protein>
<gene>
    <name evidence="2" type="ORF">H6A34_05325</name>
</gene>
<feature type="domain" description="START-like" evidence="1">
    <location>
        <begin position="2"/>
        <end position="129"/>
    </location>
</feature>
<reference evidence="2" key="1">
    <citation type="submission" date="2020-08" db="EMBL/GenBank/DDBJ databases">
        <authorList>
            <person name="Cejkova D."/>
            <person name="Kubasova T."/>
            <person name="Jahodarova E."/>
            <person name="Rychlik I."/>
        </authorList>
    </citation>
    <scope>NUCLEOTIDE SEQUENCE</scope>
    <source>
        <strain evidence="2">An824</strain>
    </source>
</reference>
<accession>A0A938WSL5</accession>
<dbReference type="Gene3D" id="3.30.530.20">
    <property type="match status" value="1"/>
</dbReference>
<name>A0A938WSL5_9BACT</name>
<dbReference type="Proteomes" id="UP000706891">
    <property type="component" value="Unassembled WGS sequence"/>
</dbReference>
<dbReference type="RefSeq" id="WP_021947709.1">
    <property type="nucleotide sequence ID" value="NZ_JACJJG010000017.1"/>
</dbReference>
<organism evidence="2 3">
    <name type="scientific">Marseilla massiliensis</name>
    <dbReference type="NCBI Taxonomy" id="1841864"/>
    <lineage>
        <taxon>Bacteria</taxon>
        <taxon>Pseudomonadati</taxon>
        <taxon>Bacteroidota</taxon>
        <taxon>Bacteroidia</taxon>
        <taxon>Bacteroidales</taxon>
        <taxon>Prevotellaceae</taxon>
        <taxon>Marseilla</taxon>
    </lineage>
</organism>
<evidence type="ECO:0000313" key="2">
    <source>
        <dbReference type="EMBL" id="MBM6673297.1"/>
    </source>
</evidence>
<sequence length="132" mass="15550">MEDNRISLERELRSKSASIIWSLISTPAGLGKWMADEVKFEGNTFTFTWGNVWSRHETRTATLLEMKNFDYIRLRWSEDEYRDTYFELRMCKSDITGDYILEITDYATDGDTDTLVDIWDANMEKLHRSTGL</sequence>
<keyword evidence="3" id="KW-1185">Reference proteome</keyword>
<proteinExistence type="predicted"/>
<dbReference type="EMBL" id="JACJJG010000017">
    <property type="protein sequence ID" value="MBM6673297.1"/>
    <property type="molecule type" value="Genomic_DNA"/>
</dbReference>
<reference evidence="2" key="2">
    <citation type="journal article" date="2021" name="Sci. Rep.">
        <title>The distribution of antibiotic resistance genes in chicken gut microbiota commensals.</title>
        <authorList>
            <person name="Juricova H."/>
            <person name="Matiasovicova J."/>
            <person name="Kubasova T."/>
            <person name="Cejkova D."/>
            <person name="Rychlik I."/>
        </authorList>
    </citation>
    <scope>NUCLEOTIDE SEQUENCE</scope>
    <source>
        <strain evidence="2">An824</strain>
    </source>
</reference>